<evidence type="ECO:0008006" key="3">
    <source>
        <dbReference type="Google" id="ProtNLM"/>
    </source>
</evidence>
<evidence type="ECO:0000313" key="1">
    <source>
        <dbReference type="EMBL" id="ODQ79373.1"/>
    </source>
</evidence>
<dbReference type="STRING" id="984486.A0A1E3QNV7"/>
<dbReference type="Pfam" id="PF01997">
    <property type="entry name" value="Translin"/>
    <property type="match status" value="1"/>
</dbReference>
<dbReference type="PANTHER" id="PTHR10741">
    <property type="entry name" value="TRANSLIN AND TRANSLIN ASSOCIATED PROTEIN X"/>
    <property type="match status" value="1"/>
</dbReference>
<organism evidence="1 2">
    <name type="scientific">Babjeviella inositovora NRRL Y-12698</name>
    <dbReference type="NCBI Taxonomy" id="984486"/>
    <lineage>
        <taxon>Eukaryota</taxon>
        <taxon>Fungi</taxon>
        <taxon>Dikarya</taxon>
        <taxon>Ascomycota</taxon>
        <taxon>Saccharomycotina</taxon>
        <taxon>Pichiomycetes</taxon>
        <taxon>Serinales incertae sedis</taxon>
        <taxon>Babjeviella</taxon>
    </lineage>
</organism>
<reference evidence="2" key="1">
    <citation type="submission" date="2016-05" db="EMBL/GenBank/DDBJ databases">
        <title>Comparative genomics of biotechnologically important yeasts.</title>
        <authorList>
            <consortium name="DOE Joint Genome Institute"/>
            <person name="Riley R."/>
            <person name="Haridas S."/>
            <person name="Wolfe K.H."/>
            <person name="Lopes M.R."/>
            <person name="Hittinger C.T."/>
            <person name="Goker M."/>
            <person name="Salamov A."/>
            <person name="Wisecaver J."/>
            <person name="Long T.M."/>
            <person name="Aerts A.L."/>
            <person name="Barry K."/>
            <person name="Choi C."/>
            <person name="Clum A."/>
            <person name="Coughlan A.Y."/>
            <person name="Deshpande S."/>
            <person name="Douglass A.P."/>
            <person name="Hanson S.J."/>
            <person name="Klenk H.-P."/>
            <person name="Labutti K."/>
            <person name="Lapidus A."/>
            <person name="Lindquist E."/>
            <person name="Lipzen A."/>
            <person name="Meier-Kolthoff J.P."/>
            <person name="Ohm R.A."/>
            <person name="Otillar R.P."/>
            <person name="Pangilinan J."/>
            <person name="Peng Y."/>
            <person name="Rokas A."/>
            <person name="Rosa C.A."/>
            <person name="Scheuner C."/>
            <person name="Sibirny A.A."/>
            <person name="Slot J.C."/>
            <person name="Stielow J.B."/>
            <person name="Sun H."/>
            <person name="Kurtzman C.P."/>
            <person name="Blackwell M."/>
            <person name="Grigoriev I.V."/>
            <person name="Jeffries T.W."/>
        </authorList>
    </citation>
    <scope>NUCLEOTIDE SEQUENCE [LARGE SCALE GENOMIC DNA]</scope>
    <source>
        <strain evidence="2">NRRL Y-12698</strain>
    </source>
</reference>
<dbReference type="EMBL" id="KV454432">
    <property type="protein sequence ID" value="ODQ79373.1"/>
    <property type="molecule type" value="Genomic_DNA"/>
</dbReference>
<dbReference type="InterPro" id="IPR016069">
    <property type="entry name" value="Translin_C"/>
</dbReference>
<sequence>MSDLSEIFQEIQLQINSESQIKDELNAVEDEISVALSSLKKFYLSGSLFQTQPMELHKVINSGVYADTNAKTRVIYHELLDKVTRVPRAAAASSAHKHVKERIVRRINEDAIYVLMLNRYLTRIADIFKEEVASISQPIISDTDIGLILAPEEVARILDIESVNYNDYLMCLLRLSDDLVHYCTQSIIQISIGSGTHAKFQYTLSLINAKLILFLQSGFELLDLKNDGLRRKYDALKYNLKKVNNIVYDLSLRQLLSTQVVLT</sequence>
<dbReference type="Proteomes" id="UP000094336">
    <property type="component" value="Unassembled WGS sequence"/>
</dbReference>
<dbReference type="InterPro" id="IPR036081">
    <property type="entry name" value="Translin_sf"/>
</dbReference>
<gene>
    <name evidence="1" type="ORF">BABINDRAFT_13721</name>
</gene>
<dbReference type="GO" id="GO:0043565">
    <property type="term" value="F:sequence-specific DNA binding"/>
    <property type="evidence" value="ECO:0007669"/>
    <property type="project" value="InterPro"/>
</dbReference>
<dbReference type="OrthoDB" id="829at2759"/>
<dbReference type="InterPro" id="IPR002848">
    <property type="entry name" value="Translin_fam"/>
</dbReference>
<protein>
    <recommendedName>
        <fullName evidence="3">Translin</fullName>
    </recommendedName>
</protein>
<proteinExistence type="predicted"/>
<accession>A0A1E3QNV7</accession>
<dbReference type="GeneID" id="30144957"/>
<keyword evidence="2" id="KW-1185">Reference proteome</keyword>
<evidence type="ECO:0000313" key="2">
    <source>
        <dbReference type="Proteomes" id="UP000094336"/>
    </source>
</evidence>
<dbReference type="AlphaFoldDB" id="A0A1E3QNV7"/>
<dbReference type="RefSeq" id="XP_018984701.1">
    <property type="nucleotide sequence ID" value="XM_019127104.1"/>
</dbReference>
<dbReference type="SUPFAM" id="SSF74784">
    <property type="entry name" value="Translin"/>
    <property type="match status" value="1"/>
</dbReference>
<dbReference type="Gene3D" id="1.20.58.200">
    <property type="entry name" value="Translin, domain 2"/>
    <property type="match status" value="1"/>
</dbReference>
<name>A0A1E3QNV7_9ASCO</name>